<feature type="region of interest" description="Disordered" evidence="1">
    <location>
        <begin position="43"/>
        <end position="91"/>
    </location>
</feature>
<proteinExistence type="predicted"/>
<reference evidence="2 3" key="1">
    <citation type="journal article" date="2018" name="PLoS Genet.">
        <title>Population sequencing reveals clonal diversity and ancestral inbreeding in the grapevine cultivar Chardonnay.</title>
        <authorList>
            <person name="Roach M.J."/>
            <person name="Johnson D.L."/>
            <person name="Bohlmann J."/>
            <person name="van Vuuren H.J."/>
            <person name="Jones S.J."/>
            <person name="Pretorius I.S."/>
            <person name="Schmidt S.A."/>
            <person name="Borneman A.R."/>
        </authorList>
    </citation>
    <scope>NUCLEOTIDE SEQUENCE [LARGE SCALE GENOMIC DNA]</scope>
    <source>
        <strain evidence="3">cv. Chardonnay</strain>
        <tissue evidence="2">Leaf</tissue>
    </source>
</reference>
<organism evidence="2 3">
    <name type="scientific">Vitis vinifera</name>
    <name type="common">Grape</name>
    <dbReference type="NCBI Taxonomy" id="29760"/>
    <lineage>
        <taxon>Eukaryota</taxon>
        <taxon>Viridiplantae</taxon>
        <taxon>Streptophyta</taxon>
        <taxon>Embryophyta</taxon>
        <taxon>Tracheophyta</taxon>
        <taxon>Spermatophyta</taxon>
        <taxon>Magnoliopsida</taxon>
        <taxon>eudicotyledons</taxon>
        <taxon>Gunneridae</taxon>
        <taxon>Pentapetalae</taxon>
        <taxon>rosids</taxon>
        <taxon>Vitales</taxon>
        <taxon>Vitaceae</taxon>
        <taxon>Viteae</taxon>
        <taxon>Vitis</taxon>
    </lineage>
</organism>
<evidence type="ECO:0000313" key="3">
    <source>
        <dbReference type="Proteomes" id="UP000288805"/>
    </source>
</evidence>
<dbReference type="Proteomes" id="UP000288805">
    <property type="component" value="Unassembled WGS sequence"/>
</dbReference>
<accession>A0A438CTW1</accession>
<sequence>MIGNSGGVEELLKRLQEQVIKKGAEDVMAWRLSNGDTFMTNLVGKTGGKPENWDKARKKDLTVKSSEGDKDQDLMSETEGDKYRRSRDRMRPFKSSIVESERLVPPPQVFPEPNSFRISYHKPSKLGKLLGDLCNSLPRTMM</sequence>
<feature type="compositionally biased region" description="Basic and acidic residues" evidence="1">
    <location>
        <begin position="51"/>
        <end position="83"/>
    </location>
</feature>
<dbReference type="AlphaFoldDB" id="A0A438CTW1"/>
<comment type="caution">
    <text evidence="2">The sequence shown here is derived from an EMBL/GenBank/DDBJ whole genome shotgun (WGS) entry which is preliminary data.</text>
</comment>
<evidence type="ECO:0000256" key="1">
    <source>
        <dbReference type="SAM" id="MobiDB-lite"/>
    </source>
</evidence>
<evidence type="ECO:0000313" key="2">
    <source>
        <dbReference type="EMBL" id="RVW26633.1"/>
    </source>
</evidence>
<name>A0A438CTW1_VITVI</name>
<dbReference type="EMBL" id="QGNW01001999">
    <property type="protein sequence ID" value="RVW26633.1"/>
    <property type="molecule type" value="Genomic_DNA"/>
</dbReference>
<protein>
    <submittedName>
        <fullName evidence="2">Uncharacterized protein</fullName>
    </submittedName>
</protein>
<gene>
    <name evidence="2" type="ORF">CK203_099286</name>
</gene>